<keyword evidence="3" id="KW-1185">Reference proteome</keyword>
<evidence type="ECO:0008006" key="4">
    <source>
        <dbReference type="Google" id="ProtNLM"/>
    </source>
</evidence>
<gene>
    <name evidence="2" type="ORF">DGI_2802</name>
</gene>
<dbReference type="KEGG" id="dgg:DGI_2802"/>
<dbReference type="PROSITE" id="PS51257">
    <property type="entry name" value="PROKAR_LIPOPROTEIN"/>
    <property type="match status" value="1"/>
</dbReference>
<dbReference type="Proteomes" id="UP000016587">
    <property type="component" value="Chromosome"/>
</dbReference>
<keyword evidence="1" id="KW-0732">Signal</keyword>
<evidence type="ECO:0000313" key="3">
    <source>
        <dbReference type="Proteomes" id="UP000016587"/>
    </source>
</evidence>
<feature type="signal peptide" evidence="1">
    <location>
        <begin position="1"/>
        <end position="22"/>
    </location>
</feature>
<name>T2GEH2_MEGG1</name>
<accession>T2GEH2</accession>
<dbReference type="PATRIC" id="fig|1121448.10.peg.2765"/>
<reference evidence="2 3" key="1">
    <citation type="journal article" date="2013" name="J. Bacteriol.">
        <title>Roles of HynAB and Ech, the only two hydrogenases found in the model sulfate reducer Desulfovibrio gigas.</title>
        <authorList>
            <person name="Morais-Silva F.O."/>
            <person name="Santos C.I."/>
            <person name="Rodrigues R."/>
            <person name="Pereira I.A."/>
            <person name="Rodrigues-Pousada C."/>
        </authorList>
    </citation>
    <scope>NUCLEOTIDE SEQUENCE [LARGE SCALE GENOMIC DNA]</scope>
    <source>
        <strain evidence="3">ATCC 19364 / DSM 1382 / NCIMB 9332 / VKM B-1759</strain>
    </source>
</reference>
<reference evidence="3" key="2">
    <citation type="submission" date="2013-07" db="EMBL/GenBank/DDBJ databases">
        <authorList>
            <person name="Morais-Silva F.O."/>
            <person name="Rezende A.M."/>
            <person name="Pimentel C."/>
            <person name="Resende D.M."/>
            <person name="Santos C.I."/>
            <person name="Clemente C."/>
            <person name="de Oliveira L.M."/>
            <person name="da Silva S.M."/>
            <person name="Costa D.A."/>
            <person name="Varela-Raposo A."/>
            <person name="Horacio E.C.A."/>
            <person name="Matos M."/>
            <person name="Flores O."/>
            <person name="Ruiz J.C."/>
            <person name="Rodrigues-Pousada C."/>
        </authorList>
    </citation>
    <scope>NUCLEOTIDE SEQUENCE [LARGE SCALE GENOMIC DNA]</scope>
    <source>
        <strain evidence="3">ATCC 19364 / DSM 1382 / NCIMB 9332 / VKM B-1759</strain>
    </source>
</reference>
<dbReference type="EMBL" id="CP006585">
    <property type="protein sequence ID" value="AGW14531.1"/>
    <property type="molecule type" value="Genomic_DNA"/>
</dbReference>
<dbReference type="HOGENOM" id="CLU_2315704_0_0_7"/>
<dbReference type="OrthoDB" id="5460083at2"/>
<sequence>MPKRTALLLLSLLCLLAGSFLSCRTRPPRGWHEQEVVSIPYNEHSLVNYRLAKQYIAQGRYELARYRLQQAHNAARTRPEQQMIQRELENCDRLIQANR</sequence>
<organism evidence="2 3">
    <name type="scientific">Megalodesulfovibrio gigas (strain ATCC 19364 / DSM 1382 / NCIMB 9332 / VKM B-1759)</name>
    <name type="common">Desulfovibrio gigas</name>
    <dbReference type="NCBI Taxonomy" id="1121448"/>
    <lineage>
        <taxon>Bacteria</taxon>
        <taxon>Pseudomonadati</taxon>
        <taxon>Thermodesulfobacteriota</taxon>
        <taxon>Desulfovibrionia</taxon>
        <taxon>Desulfovibrionales</taxon>
        <taxon>Desulfovibrionaceae</taxon>
        <taxon>Megalodesulfovibrio</taxon>
    </lineage>
</organism>
<evidence type="ECO:0000256" key="1">
    <source>
        <dbReference type="SAM" id="SignalP"/>
    </source>
</evidence>
<dbReference type="STRING" id="1121448.DGI_2802"/>
<dbReference type="AlphaFoldDB" id="T2GEH2"/>
<proteinExistence type="predicted"/>
<protein>
    <recommendedName>
        <fullName evidence="4">Lipoprotein</fullName>
    </recommendedName>
</protein>
<dbReference type="RefSeq" id="WP_021761557.1">
    <property type="nucleotide sequence ID" value="NC_022444.1"/>
</dbReference>
<feature type="chain" id="PRO_5004599858" description="Lipoprotein" evidence="1">
    <location>
        <begin position="23"/>
        <end position="99"/>
    </location>
</feature>
<evidence type="ECO:0000313" key="2">
    <source>
        <dbReference type="EMBL" id="AGW14531.1"/>
    </source>
</evidence>